<dbReference type="Gene3D" id="1.10.10.10">
    <property type="entry name" value="Winged helix-like DNA-binding domain superfamily/Winged helix DNA-binding domain"/>
    <property type="match status" value="1"/>
</dbReference>
<dbReference type="NCBIfam" id="TIGR02937">
    <property type="entry name" value="sigma70-ECF"/>
    <property type="match status" value="1"/>
</dbReference>
<evidence type="ECO:0000256" key="1">
    <source>
        <dbReference type="ARBA" id="ARBA00023015"/>
    </source>
</evidence>
<dbReference type="PANTHER" id="PTHR43133">
    <property type="entry name" value="RNA POLYMERASE ECF-TYPE SIGMA FACTO"/>
    <property type="match status" value="1"/>
</dbReference>
<keyword evidence="2" id="KW-0731">Sigma factor</keyword>
<reference evidence="7" key="1">
    <citation type="journal article" date="2019" name="Int. J. Syst. Evol. Microbiol.">
        <title>The Global Catalogue of Microorganisms (GCM) 10K type strain sequencing project: providing services to taxonomists for standard genome sequencing and annotation.</title>
        <authorList>
            <consortium name="The Broad Institute Genomics Platform"/>
            <consortium name="The Broad Institute Genome Sequencing Center for Infectious Disease"/>
            <person name="Wu L."/>
            <person name="Ma J."/>
        </authorList>
    </citation>
    <scope>NUCLEOTIDE SEQUENCE [LARGE SCALE GENOMIC DNA]</scope>
    <source>
        <strain evidence="7">JCM 17441</strain>
    </source>
</reference>
<dbReference type="Gene3D" id="1.10.1740.10">
    <property type="match status" value="1"/>
</dbReference>
<evidence type="ECO:0000256" key="4">
    <source>
        <dbReference type="ARBA" id="ARBA00023163"/>
    </source>
</evidence>
<comment type="caution">
    <text evidence="6">The sequence shown here is derived from an EMBL/GenBank/DDBJ whole genome shotgun (WGS) entry which is preliminary data.</text>
</comment>
<keyword evidence="1" id="KW-0805">Transcription regulation</keyword>
<dbReference type="PANTHER" id="PTHR43133:SF8">
    <property type="entry name" value="RNA POLYMERASE SIGMA FACTOR HI_1459-RELATED"/>
    <property type="match status" value="1"/>
</dbReference>
<evidence type="ECO:0000256" key="2">
    <source>
        <dbReference type="ARBA" id="ARBA00023082"/>
    </source>
</evidence>
<dbReference type="InterPro" id="IPR007627">
    <property type="entry name" value="RNA_pol_sigma70_r2"/>
</dbReference>
<evidence type="ECO:0000256" key="3">
    <source>
        <dbReference type="ARBA" id="ARBA00023125"/>
    </source>
</evidence>
<dbReference type="Pfam" id="PF04542">
    <property type="entry name" value="Sigma70_r2"/>
    <property type="match status" value="1"/>
</dbReference>
<dbReference type="EMBL" id="BAABAT010000011">
    <property type="protein sequence ID" value="GAA4251336.1"/>
    <property type="molecule type" value="Genomic_DNA"/>
</dbReference>
<keyword evidence="7" id="KW-1185">Reference proteome</keyword>
<sequence>MHHTRGRGVTGCGALVAAPRRLGAAMLPFGAMADPESTGEHANAALLRAAAAGDQQAWESIVDRYANLVWSVARSFQLGQSDAADVSQATWLRLVEHIADVREADKLGSWLATTARREAIALLRKGGRDVPAGSAGDFVGHLGVQIGLDPVEDEPDAGVLRDERDAVLWQEFRALSGQCQQLLRVLIADPPPSYAEVSAALDVPIGSIGPTRKRCLGTLRRRLAASI</sequence>
<evidence type="ECO:0000259" key="5">
    <source>
        <dbReference type="Pfam" id="PF04542"/>
    </source>
</evidence>
<feature type="domain" description="RNA polymerase sigma-70 region 2" evidence="5">
    <location>
        <begin position="62"/>
        <end position="128"/>
    </location>
</feature>
<keyword evidence="4" id="KW-0804">Transcription</keyword>
<dbReference type="InterPro" id="IPR014284">
    <property type="entry name" value="RNA_pol_sigma-70_dom"/>
</dbReference>
<proteinExistence type="predicted"/>
<gene>
    <name evidence="6" type="ORF">GCM10022255_043550</name>
</gene>
<accession>A0ABP8DAM9</accession>
<evidence type="ECO:0000313" key="7">
    <source>
        <dbReference type="Proteomes" id="UP001500620"/>
    </source>
</evidence>
<evidence type="ECO:0000313" key="6">
    <source>
        <dbReference type="EMBL" id="GAA4251336.1"/>
    </source>
</evidence>
<dbReference type="InterPro" id="IPR036388">
    <property type="entry name" value="WH-like_DNA-bd_sf"/>
</dbReference>
<dbReference type="SUPFAM" id="SSF88946">
    <property type="entry name" value="Sigma2 domain of RNA polymerase sigma factors"/>
    <property type="match status" value="1"/>
</dbReference>
<dbReference type="InterPro" id="IPR039425">
    <property type="entry name" value="RNA_pol_sigma-70-like"/>
</dbReference>
<protein>
    <submittedName>
        <fullName evidence="6">Sigma-70 family RNA polymerase sigma factor</fullName>
    </submittedName>
</protein>
<dbReference type="Proteomes" id="UP001500620">
    <property type="component" value="Unassembled WGS sequence"/>
</dbReference>
<organism evidence="6 7">
    <name type="scientific">Dactylosporangium darangshiense</name>
    <dbReference type="NCBI Taxonomy" id="579108"/>
    <lineage>
        <taxon>Bacteria</taxon>
        <taxon>Bacillati</taxon>
        <taxon>Actinomycetota</taxon>
        <taxon>Actinomycetes</taxon>
        <taxon>Micromonosporales</taxon>
        <taxon>Micromonosporaceae</taxon>
        <taxon>Dactylosporangium</taxon>
    </lineage>
</organism>
<name>A0ABP8DAM9_9ACTN</name>
<dbReference type="InterPro" id="IPR013325">
    <property type="entry name" value="RNA_pol_sigma_r2"/>
</dbReference>
<keyword evidence="3" id="KW-0238">DNA-binding</keyword>